<sequence length="163" mass="19000">MIAWVQNGVHLGRLHTAWRLVCIGHAFFLNSDTLFPFFTRHFHAFLVPISWKEEVLQARWGFLRYCLKSAWPALFLRQMSAWAQLLGGSIEHFTCPVWPRSTRGTVLFFFDSGRLVFVIGLHVRTMVGEAFDVPYLWFAGRLCQGSSQYTSGWRIWQDLFVLL</sequence>
<protein>
    <submittedName>
        <fullName evidence="1">Uncharacterized protein</fullName>
    </submittedName>
</protein>
<reference evidence="1" key="1">
    <citation type="journal article" date="2020" name="Stud. Mycol.">
        <title>101 Dothideomycetes genomes: a test case for predicting lifestyles and emergence of pathogens.</title>
        <authorList>
            <person name="Haridas S."/>
            <person name="Albert R."/>
            <person name="Binder M."/>
            <person name="Bloem J."/>
            <person name="Labutti K."/>
            <person name="Salamov A."/>
            <person name="Andreopoulos B."/>
            <person name="Baker S."/>
            <person name="Barry K."/>
            <person name="Bills G."/>
            <person name="Bluhm B."/>
            <person name="Cannon C."/>
            <person name="Castanera R."/>
            <person name="Culley D."/>
            <person name="Daum C."/>
            <person name="Ezra D."/>
            <person name="Gonzalez J."/>
            <person name="Henrissat B."/>
            <person name="Kuo A."/>
            <person name="Liang C."/>
            <person name="Lipzen A."/>
            <person name="Lutzoni F."/>
            <person name="Magnuson J."/>
            <person name="Mondo S."/>
            <person name="Nolan M."/>
            <person name="Ohm R."/>
            <person name="Pangilinan J."/>
            <person name="Park H.-J."/>
            <person name="Ramirez L."/>
            <person name="Alfaro M."/>
            <person name="Sun H."/>
            <person name="Tritt A."/>
            <person name="Yoshinaga Y."/>
            <person name="Zwiers L.-H."/>
            <person name="Turgeon B."/>
            <person name="Goodwin S."/>
            <person name="Spatafora J."/>
            <person name="Crous P."/>
            <person name="Grigoriev I."/>
        </authorList>
    </citation>
    <scope>NUCLEOTIDE SEQUENCE</scope>
    <source>
        <strain evidence="1">CBS 279.74</strain>
    </source>
</reference>
<evidence type="ECO:0000313" key="2">
    <source>
        <dbReference type="Proteomes" id="UP000799428"/>
    </source>
</evidence>
<name>A0A6G1KL63_9PLEO</name>
<accession>A0A6G1KL63</accession>
<organism evidence="1 2">
    <name type="scientific">Pleomassaria siparia CBS 279.74</name>
    <dbReference type="NCBI Taxonomy" id="1314801"/>
    <lineage>
        <taxon>Eukaryota</taxon>
        <taxon>Fungi</taxon>
        <taxon>Dikarya</taxon>
        <taxon>Ascomycota</taxon>
        <taxon>Pezizomycotina</taxon>
        <taxon>Dothideomycetes</taxon>
        <taxon>Pleosporomycetidae</taxon>
        <taxon>Pleosporales</taxon>
        <taxon>Pleomassariaceae</taxon>
        <taxon>Pleomassaria</taxon>
    </lineage>
</organism>
<proteinExistence type="predicted"/>
<dbReference type="AlphaFoldDB" id="A0A6G1KL63"/>
<dbReference type="Proteomes" id="UP000799428">
    <property type="component" value="Unassembled WGS sequence"/>
</dbReference>
<keyword evidence="2" id="KW-1185">Reference proteome</keyword>
<dbReference type="EMBL" id="MU005765">
    <property type="protein sequence ID" value="KAF2713540.1"/>
    <property type="molecule type" value="Genomic_DNA"/>
</dbReference>
<evidence type="ECO:0000313" key="1">
    <source>
        <dbReference type="EMBL" id="KAF2713540.1"/>
    </source>
</evidence>
<gene>
    <name evidence="1" type="ORF">K504DRAFT_139909</name>
</gene>